<dbReference type="AlphaFoldDB" id="A0A914WXE8"/>
<dbReference type="WBParaSite" id="PSAMB.scaffold547size47532.g6859.t1">
    <property type="protein sequence ID" value="PSAMB.scaffold547size47532.g6859.t1"/>
    <property type="gene ID" value="PSAMB.scaffold547size47532.g6859"/>
</dbReference>
<sequence length="83" mass="9413">MAQSTPAGGHAWNKTPDVVDGDEDPVESMIKKTGCLPLHYAVIDCMADHRDWRKCQPQVKEFQACVNEHQKKRSEEYAKLVSK</sequence>
<dbReference type="WBParaSite" id="PSAMB.scaffold88size82278.g1671.t1">
    <property type="protein sequence ID" value="PSAMB.scaffold88size82278.g1671.t1"/>
    <property type="gene ID" value="PSAMB.scaffold88size82278.g1671"/>
</dbReference>
<evidence type="ECO:0000256" key="2">
    <source>
        <dbReference type="SAM" id="MobiDB-lite"/>
    </source>
</evidence>
<name>A0A914WXE8_9BILA</name>
<dbReference type="PANTHER" id="PTHR13639:SF2">
    <property type="entry name" value="CYTOCHROME C OXIDASE ASSEMBLY FACTOR 4 HOMOLOG, MITOCHONDRIAL"/>
    <property type="match status" value="1"/>
</dbReference>
<dbReference type="InterPro" id="IPR010625">
    <property type="entry name" value="CHCH"/>
</dbReference>
<keyword evidence="4" id="KW-1185">Reference proteome</keyword>
<reference evidence="5 6" key="1">
    <citation type="submission" date="2022-11" db="UniProtKB">
        <authorList>
            <consortium name="WormBaseParasite"/>
        </authorList>
    </citation>
    <scope>IDENTIFICATION</scope>
</reference>
<evidence type="ECO:0000256" key="1">
    <source>
        <dbReference type="ARBA" id="ARBA00023157"/>
    </source>
</evidence>
<protein>
    <submittedName>
        <fullName evidence="5 6">CHCH domain-containing protein</fullName>
    </submittedName>
</protein>
<keyword evidence="1" id="KW-1015">Disulfide bond</keyword>
<feature type="domain" description="CHCH" evidence="3">
    <location>
        <begin position="35"/>
        <end position="67"/>
    </location>
</feature>
<accession>A0A914WXE8</accession>
<dbReference type="Proteomes" id="UP000887566">
    <property type="component" value="Unplaced"/>
</dbReference>
<proteinExistence type="predicted"/>
<evidence type="ECO:0000259" key="3">
    <source>
        <dbReference type="Pfam" id="PF06747"/>
    </source>
</evidence>
<evidence type="ECO:0000313" key="4">
    <source>
        <dbReference type="Proteomes" id="UP000887566"/>
    </source>
</evidence>
<dbReference type="Pfam" id="PF06747">
    <property type="entry name" value="CHCH"/>
    <property type="match status" value="1"/>
</dbReference>
<feature type="region of interest" description="Disordered" evidence="2">
    <location>
        <begin position="1"/>
        <end position="25"/>
    </location>
</feature>
<dbReference type="InterPro" id="IPR039870">
    <property type="entry name" value="Coa4-like"/>
</dbReference>
<evidence type="ECO:0000313" key="6">
    <source>
        <dbReference type="WBParaSite" id="PSAMB.scaffold88size82278.g1671.t1"/>
    </source>
</evidence>
<dbReference type="GO" id="GO:0033617">
    <property type="term" value="P:mitochondrial respiratory chain complex IV assembly"/>
    <property type="evidence" value="ECO:0007669"/>
    <property type="project" value="InterPro"/>
</dbReference>
<evidence type="ECO:0000313" key="5">
    <source>
        <dbReference type="WBParaSite" id="PSAMB.scaffold547size47532.g6859.t1"/>
    </source>
</evidence>
<dbReference type="GO" id="GO:0005758">
    <property type="term" value="C:mitochondrial intermembrane space"/>
    <property type="evidence" value="ECO:0007669"/>
    <property type="project" value="InterPro"/>
</dbReference>
<organism evidence="4 5">
    <name type="scientific">Plectus sambesii</name>
    <dbReference type="NCBI Taxonomy" id="2011161"/>
    <lineage>
        <taxon>Eukaryota</taxon>
        <taxon>Metazoa</taxon>
        <taxon>Ecdysozoa</taxon>
        <taxon>Nematoda</taxon>
        <taxon>Chromadorea</taxon>
        <taxon>Plectida</taxon>
        <taxon>Plectina</taxon>
        <taxon>Plectoidea</taxon>
        <taxon>Plectidae</taxon>
        <taxon>Plectus</taxon>
    </lineage>
</organism>
<dbReference type="PANTHER" id="PTHR13639">
    <property type="entry name" value="CYTOCHROME C OXIDASE ASSEMBLY FACTOR 4 HOMOLOG, MITOCHONDRIAL"/>
    <property type="match status" value="1"/>
</dbReference>